<protein>
    <submittedName>
        <fullName evidence="1">Uncharacterized protein</fullName>
    </submittedName>
</protein>
<comment type="caution">
    <text evidence="1">The sequence shown here is derived from an EMBL/GenBank/DDBJ whole genome shotgun (WGS) entry which is preliminary data.</text>
</comment>
<reference evidence="1 2" key="1">
    <citation type="journal article" date="2021" name="BMC Genomics">
        <title>Datura genome reveals duplications of psychoactive alkaloid biosynthetic genes and high mutation rate following tissue culture.</title>
        <authorList>
            <person name="Rajewski A."/>
            <person name="Carter-House D."/>
            <person name="Stajich J."/>
            <person name="Litt A."/>
        </authorList>
    </citation>
    <scope>NUCLEOTIDE SEQUENCE [LARGE SCALE GENOMIC DNA]</scope>
    <source>
        <strain evidence="1">AR-01</strain>
    </source>
</reference>
<dbReference type="Proteomes" id="UP000823775">
    <property type="component" value="Unassembled WGS sequence"/>
</dbReference>
<organism evidence="1 2">
    <name type="scientific">Datura stramonium</name>
    <name type="common">Jimsonweed</name>
    <name type="synonym">Common thornapple</name>
    <dbReference type="NCBI Taxonomy" id="4076"/>
    <lineage>
        <taxon>Eukaryota</taxon>
        <taxon>Viridiplantae</taxon>
        <taxon>Streptophyta</taxon>
        <taxon>Embryophyta</taxon>
        <taxon>Tracheophyta</taxon>
        <taxon>Spermatophyta</taxon>
        <taxon>Magnoliopsida</taxon>
        <taxon>eudicotyledons</taxon>
        <taxon>Gunneridae</taxon>
        <taxon>Pentapetalae</taxon>
        <taxon>asterids</taxon>
        <taxon>lamiids</taxon>
        <taxon>Solanales</taxon>
        <taxon>Solanaceae</taxon>
        <taxon>Solanoideae</taxon>
        <taxon>Datureae</taxon>
        <taxon>Datura</taxon>
    </lineage>
</organism>
<name>A0ABS8VQ75_DATST</name>
<sequence length="99" mass="11175">MTSPVMDRSPPNDWFIGYNLFEGVAARVVQVGDQPRFETPLALDDGHPDDLYRVALISSYYEAKTFLDRWVMTSSDESLVLLPGPVISSIAEITLRHYL</sequence>
<gene>
    <name evidence="1" type="ORF">HAX54_039779</name>
</gene>
<accession>A0ABS8VQ75</accession>
<evidence type="ECO:0000313" key="1">
    <source>
        <dbReference type="EMBL" id="MCE0481761.1"/>
    </source>
</evidence>
<proteinExistence type="predicted"/>
<evidence type="ECO:0000313" key="2">
    <source>
        <dbReference type="Proteomes" id="UP000823775"/>
    </source>
</evidence>
<dbReference type="EMBL" id="JACEIK010005542">
    <property type="protein sequence ID" value="MCE0481761.1"/>
    <property type="molecule type" value="Genomic_DNA"/>
</dbReference>
<keyword evidence="2" id="KW-1185">Reference proteome</keyword>